<evidence type="ECO:0000313" key="3">
    <source>
        <dbReference type="Proteomes" id="UP001153636"/>
    </source>
</evidence>
<evidence type="ECO:0000313" key="2">
    <source>
        <dbReference type="EMBL" id="CAH1113453.1"/>
    </source>
</evidence>
<accession>A0A9P0GLI3</accession>
<proteinExistence type="predicted"/>
<reference evidence="2" key="1">
    <citation type="submission" date="2022-01" db="EMBL/GenBank/DDBJ databases">
        <authorList>
            <person name="King R."/>
        </authorList>
    </citation>
    <scope>NUCLEOTIDE SEQUENCE</scope>
</reference>
<evidence type="ECO:0000256" key="1">
    <source>
        <dbReference type="SAM" id="MobiDB-lite"/>
    </source>
</evidence>
<feature type="region of interest" description="Disordered" evidence="1">
    <location>
        <begin position="36"/>
        <end position="63"/>
    </location>
</feature>
<dbReference type="EMBL" id="OV651819">
    <property type="protein sequence ID" value="CAH1113453.1"/>
    <property type="molecule type" value="Genomic_DNA"/>
</dbReference>
<protein>
    <submittedName>
        <fullName evidence="2">Uncharacterized protein</fullName>
    </submittedName>
</protein>
<gene>
    <name evidence="2" type="ORF">PSYICH_LOCUS13467</name>
</gene>
<dbReference type="OrthoDB" id="6783939at2759"/>
<name>A0A9P0GLI3_9CUCU</name>
<dbReference type="Proteomes" id="UP001153636">
    <property type="component" value="Chromosome 7"/>
</dbReference>
<organism evidence="2 3">
    <name type="scientific">Psylliodes chrysocephalus</name>
    <dbReference type="NCBI Taxonomy" id="3402493"/>
    <lineage>
        <taxon>Eukaryota</taxon>
        <taxon>Metazoa</taxon>
        <taxon>Ecdysozoa</taxon>
        <taxon>Arthropoda</taxon>
        <taxon>Hexapoda</taxon>
        <taxon>Insecta</taxon>
        <taxon>Pterygota</taxon>
        <taxon>Neoptera</taxon>
        <taxon>Endopterygota</taxon>
        <taxon>Coleoptera</taxon>
        <taxon>Polyphaga</taxon>
        <taxon>Cucujiformia</taxon>
        <taxon>Chrysomeloidea</taxon>
        <taxon>Chrysomelidae</taxon>
        <taxon>Galerucinae</taxon>
        <taxon>Alticini</taxon>
        <taxon>Psylliodes</taxon>
    </lineage>
</organism>
<keyword evidence="3" id="KW-1185">Reference proteome</keyword>
<feature type="compositionally biased region" description="Basic and acidic residues" evidence="1">
    <location>
        <begin position="52"/>
        <end position="62"/>
    </location>
</feature>
<sequence>MLYVVTSNKFKEYCKQEEETKKHNAQEVGNRKLQRTLNELKKEKLKKNNKTNKKETVSKKENNNIFSRRKQTKTISKTKNHKAVIGKSDRKYFDGDELPLAYPQDKYNGVDYVIVCYEKKQSPGVIKKYDNRSEFEVSVMERRLDRLWKWPIIPDQIWYPEKDIVKNIEQPIPVNF</sequence>
<dbReference type="AlphaFoldDB" id="A0A9P0GLI3"/>